<reference evidence="2 3" key="1">
    <citation type="submission" date="2018-10" db="EMBL/GenBank/DDBJ databases">
        <title>Genome sequence of Verticillium nonalfalfae VnAa140.</title>
        <authorList>
            <person name="Stajich J.E."/>
            <person name="Kasson M.T."/>
        </authorList>
    </citation>
    <scope>NUCLEOTIDE SEQUENCE [LARGE SCALE GENOMIC DNA]</scope>
    <source>
        <strain evidence="2 3">VnAa140</strain>
    </source>
</reference>
<dbReference type="RefSeq" id="XP_028497061.1">
    <property type="nucleotide sequence ID" value="XM_028638174.1"/>
</dbReference>
<dbReference type="GeneID" id="39607682"/>
<feature type="compositionally biased region" description="Basic and acidic residues" evidence="1">
    <location>
        <begin position="258"/>
        <end position="287"/>
    </location>
</feature>
<dbReference type="EMBL" id="RBVV01000022">
    <property type="protein sequence ID" value="RNJ58903.1"/>
    <property type="molecule type" value="Genomic_DNA"/>
</dbReference>
<keyword evidence="3" id="KW-1185">Reference proteome</keyword>
<feature type="region of interest" description="Disordered" evidence="1">
    <location>
        <begin position="258"/>
        <end position="346"/>
    </location>
</feature>
<comment type="caution">
    <text evidence="2">The sequence shown here is derived from an EMBL/GenBank/DDBJ whole genome shotgun (WGS) entry which is preliminary data.</text>
</comment>
<organism evidence="2 3">
    <name type="scientific">Verticillium nonalfalfae</name>
    <dbReference type="NCBI Taxonomy" id="1051616"/>
    <lineage>
        <taxon>Eukaryota</taxon>
        <taxon>Fungi</taxon>
        <taxon>Dikarya</taxon>
        <taxon>Ascomycota</taxon>
        <taxon>Pezizomycotina</taxon>
        <taxon>Sordariomycetes</taxon>
        <taxon>Hypocreomycetidae</taxon>
        <taxon>Glomerellales</taxon>
        <taxon>Plectosphaerellaceae</taxon>
        <taxon>Verticillium</taxon>
    </lineage>
</organism>
<evidence type="ECO:0000313" key="3">
    <source>
        <dbReference type="Proteomes" id="UP000267145"/>
    </source>
</evidence>
<feature type="compositionally biased region" description="Basic residues" evidence="1">
    <location>
        <begin position="128"/>
        <end position="141"/>
    </location>
</feature>
<sequence>MAAGYVPRRSTSHPSQFGSIVDHVYNAPRSFDEYPPETTTYGFSSSPYERYNDTIPAGLSYTSAAIPRQTATPQVPFHSLIASRDTPPSSWPEQDESQAWYDARPGSYPSVGGEQVPDPSSGYSQRGHASKSSKRSSHKAPRSGTKTLPKGCPSEFVVFMPSSLGSPEPYVTARAVIDPDYHGDPLLSNALVPYVGNALVVGHEFVPFTGELNSDDIARPLQVKVKPSGWGSFDYKAARTDGSFESLRDKLQFFEADERAQKARDDEREARKGEKRAERERRKESDRKKKRVPTVPEETEAGPSMPRERRARSRLVNVETPDLSGQNYDGPFENETQGEEMPPQTW</sequence>
<dbReference type="Proteomes" id="UP000267145">
    <property type="component" value="Unassembled WGS sequence"/>
</dbReference>
<gene>
    <name evidence="2" type="ORF">D7B24_003993</name>
</gene>
<name>A0A3M9YEB0_9PEZI</name>
<proteinExistence type="predicted"/>
<dbReference type="AlphaFoldDB" id="A0A3M9YEB0"/>
<evidence type="ECO:0000256" key="1">
    <source>
        <dbReference type="SAM" id="MobiDB-lite"/>
    </source>
</evidence>
<protein>
    <submittedName>
        <fullName evidence="2">Uncharacterized protein</fullName>
    </submittedName>
</protein>
<accession>A0A3M9YEB0</accession>
<evidence type="ECO:0000313" key="2">
    <source>
        <dbReference type="EMBL" id="RNJ58903.1"/>
    </source>
</evidence>
<feature type="region of interest" description="Disordered" evidence="1">
    <location>
        <begin position="80"/>
        <end position="149"/>
    </location>
</feature>